<dbReference type="Pfam" id="PF06283">
    <property type="entry name" value="ThuA"/>
    <property type="match status" value="1"/>
</dbReference>
<dbReference type="EMBL" id="CP036318">
    <property type="protein sequence ID" value="QDV58690.1"/>
    <property type="molecule type" value="Genomic_DNA"/>
</dbReference>
<dbReference type="Gene3D" id="2.60.120.1060">
    <property type="entry name" value="NPCBM/NEW2 domain"/>
    <property type="match status" value="2"/>
</dbReference>
<dbReference type="InterPro" id="IPR013222">
    <property type="entry name" value="Glyco_hyd_98_carb-bd"/>
</dbReference>
<protein>
    <submittedName>
        <fullName evidence="4">NPCBM/NEW2 domain protein</fullName>
    </submittedName>
</protein>
<name>A0A518J034_9BACT</name>
<dbReference type="PANTHER" id="PTHR33546:SF1">
    <property type="entry name" value="LARGE, MULTIFUNCTIONAL SECRETED PROTEIN"/>
    <property type="match status" value="1"/>
</dbReference>
<dbReference type="Pfam" id="PF23500">
    <property type="entry name" value="DUF7133"/>
    <property type="match status" value="1"/>
</dbReference>
<organism evidence="4 5">
    <name type="scientific">Rosistilla oblonga</name>
    <dbReference type="NCBI Taxonomy" id="2527990"/>
    <lineage>
        <taxon>Bacteria</taxon>
        <taxon>Pseudomonadati</taxon>
        <taxon>Planctomycetota</taxon>
        <taxon>Planctomycetia</taxon>
        <taxon>Pirellulales</taxon>
        <taxon>Pirellulaceae</taxon>
        <taxon>Rosistilla</taxon>
    </lineage>
</organism>
<dbReference type="SUPFAM" id="SSF49785">
    <property type="entry name" value="Galactose-binding domain-like"/>
    <property type="match status" value="2"/>
</dbReference>
<dbReference type="InterPro" id="IPR008979">
    <property type="entry name" value="Galactose-bd-like_sf"/>
</dbReference>
<evidence type="ECO:0000313" key="5">
    <source>
        <dbReference type="Proteomes" id="UP000316770"/>
    </source>
</evidence>
<dbReference type="Gene3D" id="2.120.10.30">
    <property type="entry name" value="TolB, C-terminal domain"/>
    <property type="match status" value="1"/>
</dbReference>
<evidence type="ECO:0000259" key="3">
    <source>
        <dbReference type="SMART" id="SM00776"/>
    </source>
</evidence>
<evidence type="ECO:0000256" key="2">
    <source>
        <dbReference type="SAM" id="SignalP"/>
    </source>
</evidence>
<dbReference type="GO" id="GO:0016787">
    <property type="term" value="F:hydrolase activity"/>
    <property type="evidence" value="ECO:0007669"/>
    <property type="project" value="InterPro"/>
</dbReference>
<dbReference type="InterPro" id="IPR011989">
    <property type="entry name" value="ARM-like"/>
</dbReference>
<dbReference type="InterPro" id="IPR013428">
    <property type="entry name" value="Membrane-bound_put_N"/>
</dbReference>
<accession>A0A518J034</accession>
<sequence length="1336" mass="145993" precursor="true">MRTLSLLCLFALPLLPLAAAHAEEDGFISIFDGKTLDNWDGNPAFWSVEDGMITGQTTADNPTKGNTFLIYRGGEVGDFELQLEYKLIGGNSGIQYRSFEVDPEKKKWVVGGYQGDFESGDTYSGILYGEKFRGILANRGQKTELVRNDGKFKVNVVGSVGDSATIQSKIKKEDWNTYTITAKGFEFKHKINGVPTAECTDNDAKERRANGILALQLHAGPPMKVQFRNIRLKHLKSAGSDDVGHSDAKEKKKIVFIAGKPSHGYGSHEHYAGCRLLANALTEAMPNYTAEVIKNGWPEAGTDALKDADSIVVYCDGGGRHLLNPHIDELAPLMKDGAGLVCIHYGVETLAGKPGDAFLDWIGGYFEANWSVNPHWVAKYESFPDHPISRGVKPFEINDEWYFHMRFRDGMKGVTPILSAHPPEDTMRRPDGPHSGNPAVRKAVANGEIQHMAWAAERDGGGRGFGFTGGHFHWNWADPNFRKVMLNAIVWTAHGEVPAAGVSTDDPTQEQLEANQDEPKPESAKKEKKGKKVMRTVVDRKVATKPKSDAKRLFLSDPVNKKTPGHSVAIDVSLGDAKQLFLAVTDGGNGYSCDWADWAEPRLLGPAGEMKLTDLKWKHASSGFGQVRVGKNAGGAPLRIDGKAVPYGIGTHAPSVIGFDLPAGYDRFVARGGLDNGGTDQGSCGGSAEVRFAVYDKMPTLEVSGGGSREAGEALDGLDVGGDLAASVFAAEPQLLSPSNIDIDHRGRVWVCEIVNYRKHKGKRPEGDRILILEDTDGDGMADTEKVFYQGDDIDSPHGVCVLGNKAIVSAGDKVFLLTDSDGDDKADQKEVLFSGISGSQHDHGIHAFTFGPDGKLYFNFGNAGGQLKDKDGKPIVDAAGNEVAARRKPYQEGMVFRCNLDGSELETLGWNFRNNWMVTVDSYGGIWQSDNDDDGNKAVRINYVMEYGNYGYKDEKTGAGWKADRTGMHTDVPLRHWHLNDPGVVPNLLQTGAGSPTGITVYEGDLLPMFTGHLVHCDAGPNVCRAYLVSDDKGGYTAKIREILTGSQDKWFRPSDVKVAPDGSLIIADWYDPGVGGHGMGDLDRGRLFRITPIKHDASYKIPKFNFETAAGAAEALKNPNYAVRYMAWQALHAMGADANAELHELAASKNPIYRARAFWLLGKTDGQGNSTVAKAIQDSDPNVRMMGIRLARQLDLPIDEFVTPLLRDPSPQVRRELAVALRESKSEKVPQLWAQLATQHDGKDRWYLEALGVGSDLQADACFDAWIKAVGDDWNTPAGRDIIWRSRAPAATDYLVKILQDPELSEAEQARYMRAFDFHEGPEKEAALLKLLGL</sequence>
<proteinExistence type="predicted"/>
<dbReference type="InterPro" id="IPR055557">
    <property type="entry name" value="DUF7133"/>
</dbReference>
<dbReference type="SUPFAM" id="SSF52317">
    <property type="entry name" value="Class I glutamine amidotransferase-like"/>
    <property type="match status" value="1"/>
</dbReference>
<evidence type="ECO:0000313" key="4">
    <source>
        <dbReference type="EMBL" id="QDV58690.1"/>
    </source>
</evidence>
<gene>
    <name evidence="4" type="ORF">Mal33_47140</name>
</gene>
<dbReference type="Gene3D" id="3.40.50.880">
    <property type="match status" value="1"/>
</dbReference>
<dbReference type="InterPro" id="IPR010496">
    <property type="entry name" value="AL/BT2_dom"/>
</dbReference>
<feature type="domain" description="Glycosyl hydrolase family 98 putative carbohydrate-binding module" evidence="3">
    <location>
        <begin position="606"/>
        <end position="737"/>
    </location>
</feature>
<dbReference type="Gene3D" id="1.25.10.10">
    <property type="entry name" value="Leucine-rich Repeat Variant"/>
    <property type="match status" value="1"/>
</dbReference>
<reference evidence="4 5" key="1">
    <citation type="submission" date="2019-02" db="EMBL/GenBank/DDBJ databases">
        <title>Deep-cultivation of Planctomycetes and their phenomic and genomic characterization uncovers novel biology.</title>
        <authorList>
            <person name="Wiegand S."/>
            <person name="Jogler M."/>
            <person name="Boedeker C."/>
            <person name="Pinto D."/>
            <person name="Vollmers J."/>
            <person name="Rivas-Marin E."/>
            <person name="Kohn T."/>
            <person name="Peeters S.H."/>
            <person name="Heuer A."/>
            <person name="Rast P."/>
            <person name="Oberbeckmann S."/>
            <person name="Bunk B."/>
            <person name="Jeske O."/>
            <person name="Meyerdierks A."/>
            <person name="Storesund J.E."/>
            <person name="Kallscheuer N."/>
            <person name="Luecker S."/>
            <person name="Lage O.M."/>
            <person name="Pohl T."/>
            <person name="Merkel B.J."/>
            <person name="Hornburger P."/>
            <person name="Mueller R.-W."/>
            <person name="Bruemmer F."/>
            <person name="Labrenz M."/>
            <person name="Spormann A.M."/>
            <person name="Op den Camp H."/>
            <person name="Overmann J."/>
            <person name="Amann R."/>
            <person name="Jetten M.S.M."/>
            <person name="Mascher T."/>
            <person name="Medema M.H."/>
            <person name="Devos D.P."/>
            <person name="Kaster A.-K."/>
            <person name="Ovreas L."/>
            <person name="Rohde M."/>
            <person name="Galperin M.Y."/>
            <person name="Jogler C."/>
        </authorList>
    </citation>
    <scope>NUCLEOTIDE SEQUENCE [LARGE SCALE GENOMIC DNA]</scope>
    <source>
        <strain evidence="4 5">Mal33</strain>
    </source>
</reference>
<feature type="region of interest" description="Disordered" evidence="1">
    <location>
        <begin position="511"/>
        <end position="533"/>
    </location>
</feature>
<dbReference type="Gene3D" id="2.60.120.560">
    <property type="entry name" value="Exo-inulinase, domain 1"/>
    <property type="match status" value="1"/>
</dbReference>
<dbReference type="PANTHER" id="PTHR33546">
    <property type="entry name" value="LARGE, MULTIFUNCTIONAL SECRETED PROTEIN-RELATED"/>
    <property type="match status" value="1"/>
</dbReference>
<dbReference type="NCBIfam" id="TIGR02604">
    <property type="entry name" value="Piru_Ver_Nterm"/>
    <property type="match status" value="1"/>
</dbReference>
<keyword evidence="5" id="KW-1185">Reference proteome</keyword>
<dbReference type="InterPro" id="IPR011041">
    <property type="entry name" value="Quinoprot_gluc/sorb_DH_b-prop"/>
</dbReference>
<dbReference type="InterPro" id="IPR011042">
    <property type="entry name" value="6-blade_b-propeller_TolB-like"/>
</dbReference>
<dbReference type="InterPro" id="IPR038637">
    <property type="entry name" value="NPCBM_sf"/>
</dbReference>
<dbReference type="Pfam" id="PF06439">
    <property type="entry name" value="3keto-disac_hyd"/>
    <property type="match status" value="1"/>
</dbReference>
<feature type="signal peptide" evidence="2">
    <location>
        <begin position="1"/>
        <end position="22"/>
    </location>
</feature>
<dbReference type="Pfam" id="PF08305">
    <property type="entry name" value="NPCBM"/>
    <property type="match status" value="2"/>
</dbReference>
<dbReference type="RefSeq" id="WP_145289283.1">
    <property type="nucleotide sequence ID" value="NZ_CP036318.1"/>
</dbReference>
<dbReference type="InterPro" id="IPR016024">
    <property type="entry name" value="ARM-type_fold"/>
</dbReference>
<dbReference type="InterPro" id="IPR029010">
    <property type="entry name" value="ThuA-like"/>
</dbReference>
<feature type="chain" id="PRO_5022171204" evidence="2">
    <location>
        <begin position="23"/>
        <end position="1336"/>
    </location>
</feature>
<dbReference type="SMART" id="SM00776">
    <property type="entry name" value="NPCBM"/>
    <property type="match status" value="1"/>
</dbReference>
<dbReference type="Proteomes" id="UP000316770">
    <property type="component" value="Chromosome"/>
</dbReference>
<evidence type="ECO:0000256" key="1">
    <source>
        <dbReference type="SAM" id="MobiDB-lite"/>
    </source>
</evidence>
<dbReference type="InterPro" id="IPR029062">
    <property type="entry name" value="Class_I_gatase-like"/>
</dbReference>
<dbReference type="SUPFAM" id="SSF50952">
    <property type="entry name" value="Soluble quinoprotein glucose dehydrogenase"/>
    <property type="match status" value="1"/>
</dbReference>
<keyword evidence="2" id="KW-0732">Signal</keyword>
<dbReference type="SUPFAM" id="SSF48371">
    <property type="entry name" value="ARM repeat"/>
    <property type="match status" value="1"/>
</dbReference>